<dbReference type="GO" id="GO:0005829">
    <property type="term" value="C:cytosol"/>
    <property type="evidence" value="ECO:0007669"/>
    <property type="project" value="UniProtKB-SubCell"/>
</dbReference>
<keyword evidence="6" id="KW-0966">Cell projection</keyword>
<dbReference type="Gene3D" id="1.20.120.340">
    <property type="entry name" value="Flagellar protein FliS"/>
    <property type="match status" value="1"/>
</dbReference>
<dbReference type="InterPro" id="IPR036584">
    <property type="entry name" value="FliS_sf"/>
</dbReference>
<dbReference type="GO" id="GO:0044780">
    <property type="term" value="P:bacterial-type flagellum assembly"/>
    <property type="evidence" value="ECO:0007669"/>
    <property type="project" value="InterPro"/>
</dbReference>
<sequence length="132" mass="15204">MNPYLENMVMGANPIRRIILLYDRAIRSLEEAVEIFGRSSVSEEERKRAHEALGKVTQIVSYLDATLDIEKGGDIAKNLHHIYQLLLDNLTLVALTERADILEKWVRILLDLREGWEEAERSIYGRVQETSP</sequence>
<proteinExistence type="inferred from homology"/>
<dbReference type="GO" id="GO:0071973">
    <property type="term" value="P:bacterial-type flagellum-dependent cell motility"/>
    <property type="evidence" value="ECO:0007669"/>
    <property type="project" value="TreeGrafter"/>
</dbReference>
<dbReference type="Pfam" id="PF02561">
    <property type="entry name" value="FliS"/>
    <property type="match status" value="1"/>
</dbReference>
<dbReference type="eggNOG" id="COG1516">
    <property type="taxonomic scope" value="Bacteria"/>
</dbReference>
<keyword evidence="5" id="KW-0143">Chaperone</keyword>
<dbReference type="HOGENOM" id="CLU_080373_3_0_0"/>
<reference evidence="7" key="1">
    <citation type="journal article" date="2010" name="Stand. Genomic Sci.">
        <title>Complete genome sequence of Thermocrinis albus type strain (HI 11/12T).</title>
        <authorList>
            <person name="Wirth R."/>
            <person name="Sikorski J."/>
            <person name="Brambilla E."/>
            <person name="Misra M."/>
            <person name="Lapidus A."/>
            <person name="Copeland A."/>
            <person name="Nolan M."/>
            <person name="Lucas S."/>
            <person name="Chen F."/>
            <person name="Tice H."/>
            <person name="Cheng J.F."/>
            <person name="Han C."/>
            <person name="Detter J.C."/>
            <person name="Tapia R."/>
            <person name="Bruce D."/>
            <person name="Goodwin L."/>
            <person name="Pitluck S."/>
            <person name="Pati A."/>
            <person name="Anderson I."/>
            <person name="Ivanova N."/>
            <person name="Mavromatis K."/>
            <person name="Mikhailova N."/>
            <person name="Chen A."/>
            <person name="Palaniappan K."/>
            <person name="Bilek Y."/>
            <person name="Hader T."/>
            <person name="Land M."/>
            <person name="Hauser L."/>
            <person name="Chang Y.J."/>
            <person name="Jeffries C.D."/>
            <person name="Tindall B.J."/>
            <person name="Rohde M."/>
            <person name="Goker M."/>
            <person name="Bristow J."/>
            <person name="Eisen J.A."/>
            <person name="Markowitz V."/>
            <person name="Hugenholtz P."/>
            <person name="Kyrpides N.C."/>
            <person name="Klenk H.P."/>
        </authorList>
    </citation>
    <scope>NUCLEOTIDE SEQUENCE [LARGE SCALE GENOMIC DNA]</scope>
    <source>
        <strain evidence="7">DSM 14484 / JCM 11386 / HI 11/12</strain>
    </source>
</reference>
<dbReference type="EMBL" id="CP001931">
    <property type="protein sequence ID" value="ADC90068.1"/>
    <property type="molecule type" value="Genomic_DNA"/>
</dbReference>
<dbReference type="Proteomes" id="UP000002043">
    <property type="component" value="Chromosome"/>
</dbReference>
<dbReference type="STRING" id="638303.Thal_1439"/>
<evidence type="ECO:0000256" key="5">
    <source>
        <dbReference type="ARBA" id="ARBA00023186"/>
    </source>
</evidence>
<dbReference type="KEGG" id="tal:Thal_1439"/>
<evidence type="ECO:0000313" key="6">
    <source>
        <dbReference type="EMBL" id="ADC90068.1"/>
    </source>
</evidence>
<accession>D3SMT8</accession>
<gene>
    <name evidence="6" type="ordered locus">Thal_1439</name>
</gene>
<name>D3SMT8_THEAH</name>
<dbReference type="OrthoDB" id="1524959at2"/>
<keyword evidence="6" id="KW-0282">Flagellum</keyword>
<dbReference type="SUPFAM" id="SSF101116">
    <property type="entry name" value="Flagellar export chaperone FliS"/>
    <property type="match status" value="1"/>
</dbReference>
<protein>
    <submittedName>
        <fullName evidence="6">Flagellar protein FliS</fullName>
    </submittedName>
</protein>
<dbReference type="CDD" id="cd16098">
    <property type="entry name" value="FliS"/>
    <property type="match status" value="1"/>
</dbReference>
<keyword evidence="7" id="KW-1185">Reference proteome</keyword>
<keyword evidence="3" id="KW-0963">Cytoplasm</keyword>
<dbReference type="InterPro" id="IPR003713">
    <property type="entry name" value="FliS"/>
</dbReference>
<evidence type="ECO:0000256" key="2">
    <source>
        <dbReference type="ARBA" id="ARBA00008787"/>
    </source>
</evidence>
<evidence type="ECO:0000256" key="3">
    <source>
        <dbReference type="ARBA" id="ARBA00022490"/>
    </source>
</evidence>
<evidence type="ECO:0000256" key="1">
    <source>
        <dbReference type="ARBA" id="ARBA00004514"/>
    </source>
</evidence>
<dbReference type="AlphaFoldDB" id="D3SMT8"/>
<organism evidence="6 7">
    <name type="scientific">Thermocrinis albus (strain DSM 14484 / JCM 11386 / HI 11/12)</name>
    <dbReference type="NCBI Taxonomy" id="638303"/>
    <lineage>
        <taxon>Bacteria</taxon>
        <taxon>Pseudomonadati</taxon>
        <taxon>Aquificota</taxon>
        <taxon>Aquificia</taxon>
        <taxon>Aquificales</taxon>
        <taxon>Aquificaceae</taxon>
        <taxon>Thermocrinis</taxon>
    </lineage>
</organism>
<keyword evidence="4" id="KW-1005">Bacterial flagellum biogenesis</keyword>
<evidence type="ECO:0000256" key="4">
    <source>
        <dbReference type="ARBA" id="ARBA00022795"/>
    </source>
</evidence>
<evidence type="ECO:0000313" key="7">
    <source>
        <dbReference type="Proteomes" id="UP000002043"/>
    </source>
</evidence>
<dbReference type="RefSeq" id="WP_012992474.1">
    <property type="nucleotide sequence ID" value="NC_013894.1"/>
</dbReference>
<comment type="subcellular location">
    <subcellularLocation>
        <location evidence="1">Cytoplasm</location>
        <location evidence="1">Cytosol</location>
    </subcellularLocation>
</comment>
<dbReference type="PANTHER" id="PTHR34773">
    <property type="entry name" value="FLAGELLAR SECRETION CHAPERONE FLIS"/>
    <property type="match status" value="1"/>
</dbReference>
<comment type="similarity">
    <text evidence="2">Belongs to the FliS family.</text>
</comment>
<keyword evidence="6" id="KW-0969">Cilium</keyword>
<dbReference type="PANTHER" id="PTHR34773:SF1">
    <property type="entry name" value="FLAGELLAR SECRETION CHAPERONE FLIS"/>
    <property type="match status" value="1"/>
</dbReference>